<evidence type="ECO:0000313" key="1">
    <source>
        <dbReference type="EMBL" id="KAK4149303.1"/>
    </source>
</evidence>
<sequence>MSGYTYPQLVKYRCHVVHVGQLRNEGCPHDRKRFRKVVKQDEWCPKCEKRVEKEMYRTLHWLNHRTG</sequence>
<gene>
    <name evidence="1" type="ORF">C8A00DRAFT_18989</name>
</gene>
<dbReference type="EMBL" id="MU857175">
    <property type="protein sequence ID" value="KAK4149303.1"/>
    <property type="molecule type" value="Genomic_DNA"/>
</dbReference>
<organism evidence="1 2">
    <name type="scientific">Chaetomidium leptoderma</name>
    <dbReference type="NCBI Taxonomy" id="669021"/>
    <lineage>
        <taxon>Eukaryota</taxon>
        <taxon>Fungi</taxon>
        <taxon>Dikarya</taxon>
        <taxon>Ascomycota</taxon>
        <taxon>Pezizomycotina</taxon>
        <taxon>Sordariomycetes</taxon>
        <taxon>Sordariomycetidae</taxon>
        <taxon>Sordariales</taxon>
        <taxon>Chaetomiaceae</taxon>
        <taxon>Chaetomidium</taxon>
    </lineage>
</organism>
<keyword evidence="2" id="KW-1185">Reference proteome</keyword>
<dbReference type="AlphaFoldDB" id="A0AAN6ZT56"/>
<proteinExistence type="predicted"/>
<reference evidence="1" key="2">
    <citation type="submission" date="2023-05" db="EMBL/GenBank/DDBJ databases">
        <authorList>
            <consortium name="Lawrence Berkeley National Laboratory"/>
            <person name="Steindorff A."/>
            <person name="Hensen N."/>
            <person name="Bonometti L."/>
            <person name="Westerberg I."/>
            <person name="Brannstrom I.O."/>
            <person name="Guillou S."/>
            <person name="Cros-Aarteil S."/>
            <person name="Calhoun S."/>
            <person name="Haridas S."/>
            <person name="Kuo A."/>
            <person name="Mondo S."/>
            <person name="Pangilinan J."/>
            <person name="Riley R."/>
            <person name="Labutti K."/>
            <person name="Andreopoulos B."/>
            <person name="Lipzen A."/>
            <person name="Chen C."/>
            <person name="Yanf M."/>
            <person name="Daum C."/>
            <person name="Ng V."/>
            <person name="Clum A."/>
            <person name="Ohm R."/>
            <person name="Martin F."/>
            <person name="Silar P."/>
            <person name="Natvig D."/>
            <person name="Lalanne C."/>
            <person name="Gautier V."/>
            <person name="Ament-Velasquez S.L."/>
            <person name="Kruys A."/>
            <person name="Hutchinson M.I."/>
            <person name="Powell A.J."/>
            <person name="Barry K."/>
            <person name="Miller A.N."/>
            <person name="Grigoriev I.V."/>
            <person name="Debuchy R."/>
            <person name="Gladieux P."/>
            <person name="Thoren M.H."/>
            <person name="Johannesson H."/>
        </authorList>
    </citation>
    <scope>NUCLEOTIDE SEQUENCE</scope>
    <source>
        <strain evidence="1">CBS 538.74</strain>
    </source>
</reference>
<comment type="caution">
    <text evidence="1">The sequence shown here is derived from an EMBL/GenBank/DDBJ whole genome shotgun (WGS) entry which is preliminary data.</text>
</comment>
<evidence type="ECO:0000313" key="2">
    <source>
        <dbReference type="Proteomes" id="UP001302745"/>
    </source>
</evidence>
<dbReference type="Proteomes" id="UP001302745">
    <property type="component" value="Unassembled WGS sequence"/>
</dbReference>
<accession>A0AAN6ZT56</accession>
<name>A0AAN6ZT56_9PEZI</name>
<protein>
    <submittedName>
        <fullName evidence="1">Uncharacterized protein</fullName>
    </submittedName>
</protein>
<reference evidence="1" key="1">
    <citation type="journal article" date="2023" name="Mol. Phylogenet. Evol.">
        <title>Genome-scale phylogeny and comparative genomics of the fungal order Sordariales.</title>
        <authorList>
            <person name="Hensen N."/>
            <person name="Bonometti L."/>
            <person name="Westerberg I."/>
            <person name="Brannstrom I.O."/>
            <person name="Guillou S."/>
            <person name="Cros-Aarteil S."/>
            <person name="Calhoun S."/>
            <person name="Haridas S."/>
            <person name="Kuo A."/>
            <person name="Mondo S."/>
            <person name="Pangilinan J."/>
            <person name="Riley R."/>
            <person name="LaButti K."/>
            <person name="Andreopoulos B."/>
            <person name="Lipzen A."/>
            <person name="Chen C."/>
            <person name="Yan M."/>
            <person name="Daum C."/>
            <person name="Ng V."/>
            <person name="Clum A."/>
            <person name="Steindorff A."/>
            <person name="Ohm R.A."/>
            <person name="Martin F."/>
            <person name="Silar P."/>
            <person name="Natvig D.O."/>
            <person name="Lalanne C."/>
            <person name="Gautier V."/>
            <person name="Ament-Velasquez S.L."/>
            <person name="Kruys A."/>
            <person name="Hutchinson M.I."/>
            <person name="Powell A.J."/>
            <person name="Barry K."/>
            <person name="Miller A.N."/>
            <person name="Grigoriev I.V."/>
            <person name="Debuchy R."/>
            <person name="Gladieux P."/>
            <person name="Hiltunen Thoren M."/>
            <person name="Johannesson H."/>
        </authorList>
    </citation>
    <scope>NUCLEOTIDE SEQUENCE</scope>
    <source>
        <strain evidence="1">CBS 538.74</strain>
    </source>
</reference>